<evidence type="ECO:0000313" key="6">
    <source>
        <dbReference type="Proteomes" id="UP000291933"/>
    </source>
</evidence>
<protein>
    <submittedName>
        <fullName evidence="5">Oxidoreductase</fullName>
    </submittedName>
</protein>
<evidence type="ECO:0000256" key="1">
    <source>
        <dbReference type="ARBA" id="ARBA00022448"/>
    </source>
</evidence>
<dbReference type="Pfam" id="PF01152">
    <property type="entry name" value="Bac_globin"/>
    <property type="match status" value="1"/>
</dbReference>
<dbReference type="Gene3D" id="1.10.490.10">
    <property type="entry name" value="Globins"/>
    <property type="match status" value="1"/>
</dbReference>
<evidence type="ECO:0000256" key="2">
    <source>
        <dbReference type="ARBA" id="ARBA00022617"/>
    </source>
</evidence>
<dbReference type="RefSeq" id="WP_131171315.1">
    <property type="nucleotide sequence ID" value="NZ_FXTL01000003.1"/>
</dbReference>
<accession>A0A4Q9KMC7</accession>
<proteinExistence type="predicted"/>
<keyword evidence="2" id="KW-0349">Heme</keyword>
<sequence length="146" mass="15721">MMTIFEAAGGMAGLLGLAHAWHRRAYADEVVGHAFAHGDLLDPDGAKVAAYWAEALGGPAEYSRLMGGESYALRRHAGNGVHPDFDARGEAVFDAAVDDCFEGELAVTLKAYFRWANRHMTAYPHAVEDVPDGLTVPHWDWGGPVG</sequence>
<comment type="caution">
    <text evidence="5">The sequence shown here is derived from an EMBL/GenBank/DDBJ whole genome shotgun (WGS) entry which is preliminary data.</text>
</comment>
<dbReference type="SUPFAM" id="SSF46458">
    <property type="entry name" value="Globin-like"/>
    <property type="match status" value="1"/>
</dbReference>
<keyword evidence="4" id="KW-0408">Iron</keyword>
<dbReference type="InterPro" id="IPR012292">
    <property type="entry name" value="Globin/Proto"/>
</dbReference>
<dbReference type="AlphaFoldDB" id="A0A4Q9KMC7"/>
<organism evidence="5 6">
    <name type="scientific">Propioniciclava tarda</name>
    <dbReference type="NCBI Taxonomy" id="433330"/>
    <lineage>
        <taxon>Bacteria</taxon>
        <taxon>Bacillati</taxon>
        <taxon>Actinomycetota</taxon>
        <taxon>Actinomycetes</taxon>
        <taxon>Propionibacteriales</taxon>
        <taxon>Propionibacteriaceae</taxon>
        <taxon>Propioniciclava</taxon>
    </lineage>
</organism>
<name>A0A4Q9KMC7_PROTD</name>
<dbReference type="GO" id="GO:0046872">
    <property type="term" value="F:metal ion binding"/>
    <property type="evidence" value="ECO:0007669"/>
    <property type="project" value="UniProtKB-KW"/>
</dbReference>
<evidence type="ECO:0000256" key="3">
    <source>
        <dbReference type="ARBA" id="ARBA00022723"/>
    </source>
</evidence>
<keyword evidence="6" id="KW-1185">Reference proteome</keyword>
<keyword evidence="1" id="KW-0813">Transport</keyword>
<gene>
    <name evidence="5" type="ORF">ET996_04255</name>
</gene>
<dbReference type="EMBL" id="SDMR01000003">
    <property type="protein sequence ID" value="TBT95663.1"/>
    <property type="molecule type" value="Genomic_DNA"/>
</dbReference>
<evidence type="ECO:0000313" key="5">
    <source>
        <dbReference type="EMBL" id="TBT95663.1"/>
    </source>
</evidence>
<dbReference type="InterPro" id="IPR001486">
    <property type="entry name" value="Hemoglobin_trunc"/>
</dbReference>
<dbReference type="GO" id="GO:0019825">
    <property type="term" value="F:oxygen binding"/>
    <property type="evidence" value="ECO:0007669"/>
    <property type="project" value="InterPro"/>
</dbReference>
<evidence type="ECO:0000256" key="4">
    <source>
        <dbReference type="ARBA" id="ARBA00023004"/>
    </source>
</evidence>
<dbReference type="InterPro" id="IPR009050">
    <property type="entry name" value="Globin-like_sf"/>
</dbReference>
<keyword evidence="3" id="KW-0479">Metal-binding</keyword>
<dbReference type="OrthoDB" id="9798157at2"/>
<dbReference type="Proteomes" id="UP000291933">
    <property type="component" value="Unassembled WGS sequence"/>
</dbReference>
<reference evidence="5 6" key="1">
    <citation type="submission" date="2019-01" db="EMBL/GenBank/DDBJ databases">
        <title>Lactibacter flavus gen. nov., sp. nov., a novel bacterium of the family Propionibacteriaceae isolated from raw milk and dairy products.</title>
        <authorList>
            <person name="Huptas C."/>
            <person name="Wenning M."/>
            <person name="Breitenwieser F."/>
            <person name="Doll E."/>
            <person name="Von Neubeck M."/>
            <person name="Busse H.-J."/>
            <person name="Scherer S."/>
        </authorList>
    </citation>
    <scope>NUCLEOTIDE SEQUENCE [LARGE SCALE GENOMIC DNA]</scope>
    <source>
        <strain evidence="5 6">DSM 22130</strain>
    </source>
</reference>
<dbReference type="GO" id="GO:0020037">
    <property type="term" value="F:heme binding"/>
    <property type="evidence" value="ECO:0007669"/>
    <property type="project" value="InterPro"/>
</dbReference>